<dbReference type="Pfam" id="PF22640">
    <property type="entry name" value="ManC_GMP_beta-helix"/>
    <property type="match status" value="1"/>
</dbReference>
<dbReference type="SUPFAM" id="SSF159283">
    <property type="entry name" value="Guanosine diphospho-D-mannose pyrophosphorylase/mannose-6-phosphate isomerase linker domain"/>
    <property type="match status" value="1"/>
</dbReference>
<dbReference type="InterPro" id="IPR005835">
    <property type="entry name" value="NTP_transferase_dom"/>
</dbReference>
<sequence length="281" mass="31917">MRRNTAIACGLGTLMAKKRDPQAVVMNFWADHLIQKEKIFQKVELTAAQLAFENQTLVAIGIKPTRIHTGLGHIHAKKILKKINGVPVFKLEKFIEKPDFKTAEKFMATGEYYWNSGLYVWPAQFFLDALKKHSPATFQALNKIEKVLETSRQQMVMKTAYEKAPDISVDIAVSEKLKNALMIPAQMGWNDIGDWSVIYDISAKNKDGNVVIKFGKKGEFVGFNAKNNLIQFDDQLIALIDVENLVVVDTTDAVLICRRDKAQNVKKLVEYLKKNKKIEYL</sequence>
<dbReference type="InterPro" id="IPR029044">
    <property type="entry name" value="Nucleotide-diphossugar_trans"/>
</dbReference>
<evidence type="ECO:0000313" key="3">
    <source>
        <dbReference type="EMBL" id="PJE69357.1"/>
    </source>
</evidence>
<organism evidence="3 4">
    <name type="scientific">Candidatus Shapirobacteria bacterium CG10_big_fil_rev_8_21_14_0_10_38_14</name>
    <dbReference type="NCBI Taxonomy" id="1974483"/>
    <lineage>
        <taxon>Bacteria</taxon>
        <taxon>Candidatus Shapironibacteriota</taxon>
    </lineage>
</organism>
<name>A0A2M8L6D4_9BACT</name>
<dbReference type="SUPFAM" id="SSF53448">
    <property type="entry name" value="Nucleotide-diphospho-sugar transferases"/>
    <property type="match status" value="1"/>
</dbReference>
<gene>
    <name evidence="3" type="ORF">COU96_00170</name>
</gene>
<reference evidence="4" key="1">
    <citation type="submission" date="2017-09" db="EMBL/GenBank/DDBJ databases">
        <title>Depth-based differentiation of microbial function through sediment-hosted aquifers and enrichment of novel symbionts in the deep terrestrial subsurface.</title>
        <authorList>
            <person name="Probst A.J."/>
            <person name="Ladd B."/>
            <person name="Jarett J.K."/>
            <person name="Geller-Mcgrath D.E."/>
            <person name="Sieber C.M.K."/>
            <person name="Emerson J.B."/>
            <person name="Anantharaman K."/>
            <person name="Thomas B.C."/>
            <person name="Malmstrom R."/>
            <person name="Stieglmeier M."/>
            <person name="Klingl A."/>
            <person name="Woyke T."/>
            <person name="Ryan C.M."/>
            <person name="Banfield J.F."/>
        </authorList>
    </citation>
    <scope>NUCLEOTIDE SEQUENCE [LARGE SCALE GENOMIC DNA]</scope>
</reference>
<protein>
    <recommendedName>
        <fullName evidence="5">Mannose-1-phosphate guanylyltransferase</fullName>
    </recommendedName>
</protein>
<feature type="domain" description="Nucleotidyl transferase" evidence="1">
    <location>
        <begin position="3"/>
        <end position="205"/>
    </location>
</feature>
<dbReference type="Proteomes" id="UP000229500">
    <property type="component" value="Unassembled WGS sequence"/>
</dbReference>
<dbReference type="GO" id="GO:0004475">
    <property type="term" value="F:mannose-1-phosphate guanylyltransferase (GTP) activity"/>
    <property type="evidence" value="ECO:0007669"/>
    <property type="project" value="TreeGrafter"/>
</dbReference>
<accession>A0A2M8L6D4</accession>
<dbReference type="EMBL" id="PFEL01000010">
    <property type="protein sequence ID" value="PJE69357.1"/>
    <property type="molecule type" value="Genomic_DNA"/>
</dbReference>
<proteinExistence type="predicted"/>
<dbReference type="AlphaFoldDB" id="A0A2M8L6D4"/>
<comment type="caution">
    <text evidence="3">The sequence shown here is derived from an EMBL/GenBank/DDBJ whole genome shotgun (WGS) entry which is preliminary data.</text>
</comment>
<evidence type="ECO:0008006" key="5">
    <source>
        <dbReference type="Google" id="ProtNLM"/>
    </source>
</evidence>
<dbReference type="PANTHER" id="PTHR46390:SF1">
    <property type="entry name" value="MANNOSE-1-PHOSPHATE GUANYLYLTRANSFERASE"/>
    <property type="match status" value="1"/>
</dbReference>
<evidence type="ECO:0000259" key="2">
    <source>
        <dbReference type="Pfam" id="PF22640"/>
    </source>
</evidence>
<dbReference type="PANTHER" id="PTHR46390">
    <property type="entry name" value="MANNOSE-1-PHOSPHATE GUANYLYLTRANSFERASE"/>
    <property type="match status" value="1"/>
</dbReference>
<dbReference type="GO" id="GO:0009298">
    <property type="term" value="P:GDP-mannose biosynthetic process"/>
    <property type="evidence" value="ECO:0007669"/>
    <property type="project" value="TreeGrafter"/>
</dbReference>
<dbReference type="Gene3D" id="3.90.550.10">
    <property type="entry name" value="Spore Coat Polysaccharide Biosynthesis Protein SpsA, Chain A"/>
    <property type="match status" value="1"/>
</dbReference>
<dbReference type="InterPro" id="IPR054566">
    <property type="entry name" value="ManC/GMP-like_b-helix"/>
</dbReference>
<evidence type="ECO:0000259" key="1">
    <source>
        <dbReference type="Pfam" id="PF00483"/>
    </source>
</evidence>
<evidence type="ECO:0000313" key="4">
    <source>
        <dbReference type="Proteomes" id="UP000229500"/>
    </source>
</evidence>
<dbReference type="Pfam" id="PF00483">
    <property type="entry name" value="NTP_transferase"/>
    <property type="match status" value="1"/>
</dbReference>
<feature type="domain" description="MannoseP isomerase/GMP-like beta-helix" evidence="2">
    <location>
        <begin position="218"/>
        <end position="272"/>
    </location>
</feature>
<dbReference type="InterPro" id="IPR051161">
    <property type="entry name" value="Mannose-6P_isomerase_type2"/>
</dbReference>